<dbReference type="GO" id="GO:0005769">
    <property type="term" value="C:early endosome"/>
    <property type="evidence" value="ECO:0007669"/>
    <property type="project" value="TreeGrafter"/>
</dbReference>
<proteinExistence type="inferred from homology"/>
<feature type="compositionally biased region" description="Low complexity" evidence="11">
    <location>
        <begin position="63"/>
        <end position="78"/>
    </location>
</feature>
<evidence type="ECO:0000256" key="5">
    <source>
        <dbReference type="ARBA" id="ARBA00022490"/>
    </source>
</evidence>
<feature type="region of interest" description="Disordered" evidence="11">
    <location>
        <begin position="13"/>
        <end position="153"/>
    </location>
</feature>
<dbReference type="GO" id="GO:0000422">
    <property type="term" value="P:autophagy of mitochondrion"/>
    <property type="evidence" value="ECO:0007669"/>
    <property type="project" value="TreeGrafter"/>
</dbReference>
<keyword evidence="4" id="KW-0813">Transport</keyword>
<evidence type="ECO:0000256" key="3">
    <source>
        <dbReference type="ARBA" id="ARBA00010883"/>
    </source>
</evidence>
<evidence type="ECO:0000256" key="4">
    <source>
        <dbReference type="ARBA" id="ARBA00022448"/>
    </source>
</evidence>
<organism evidence="13 14">
    <name type="scientific">Circinella minor</name>
    <dbReference type="NCBI Taxonomy" id="1195481"/>
    <lineage>
        <taxon>Eukaryota</taxon>
        <taxon>Fungi</taxon>
        <taxon>Fungi incertae sedis</taxon>
        <taxon>Mucoromycota</taxon>
        <taxon>Mucoromycotina</taxon>
        <taxon>Mucoromycetes</taxon>
        <taxon>Mucorales</taxon>
        <taxon>Lichtheimiaceae</taxon>
        <taxon>Circinella</taxon>
    </lineage>
</organism>
<feature type="compositionally biased region" description="Low complexity" evidence="11">
    <location>
        <begin position="85"/>
        <end position="97"/>
    </location>
</feature>
<dbReference type="InterPro" id="IPR036871">
    <property type="entry name" value="PX_dom_sf"/>
</dbReference>
<keyword evidence="10" id="KW-0175">Coiled coil</keyword>
<evidence type="ECO:0000256" key="1">
    <source>
        <dbReference type="ARBA" id="ARBA00004184"/>
    </source>
</evidence>
<keyword evidence="5" id="KW-0963">Cytoplasm</keyword>
<dbReference type="PANTHER" id="PTHR45949">
    <property type="entry name" value="SORTING NEXIN-4"/>
    <property type="match status" value="1"/>
</dbReference>
<dbReference type="SUPFAM" id="SSF103657">
    <property type="entry name" value="BAR/IMD domain-like"/>
    <property type="match status" value="1"/>
</dbReference>
<sequence length="572" mass="64790">MSDEYENVEWNVHATSDAYTPQVEGDDPLSAFSSSNGYQNNNDNNNVGQMKGFMSINGHHDNSPSSPTLPTTPSFMPTINNGSQTTAIKSATTPTTSLPTINGKENDIATSSSSPSSMIPDTHYTNSSTPDNNHYPYQKSPFSTTSGSSSSFPSEPFIAKPMVISIADPQKHTDGAQGTFITYLITTITSLDTFASAQPRSVRRRFQDFVWLHNALLLEYPAAIVPPLPEKHRLEYIKGDRFSSEFIDRRKMSLQWFLNRIARHPEIQRSQSVRVFLESGDFRNDKRMQSRKVPPAASVLDTLSDTLLNAFSKIKKPDERFVDMKETVDKLEDNLNTVEQLYSRIGKRQSDLQQDYTSFGQGIQGLSTLETGISKQLQGFADVTEKYEKAMKKMNHDEDLLYLNDVHELLAYCHAAKTTLRARDQKQLDFEELSAYLDRTRQERERTMHPGRHLDGGVNISELVTDKINEVRGIDMVRARREKLVRLERKIKELESEVANANDESNAFNKQVIKEFELFQQAKTEEMKQGLVAYADSHIKFYETGVSIWESILPTLESIKIEDGHKEDEGDE</sequence>
<feature type="coiled-coil region" evidence="10">
    <location>
        <begin position="477"/>
        <end position="511"/>
    </location>
</feature>
<comment type="subcellular location">
    <subcellularLocation>
        <location evidence="2">Cytoplasm</location>
    </subcellularLocation>
    <subcellularLocation>
        <location evidence="1">Endomembrane system</location>
        <topology evidence="1">Peripheral membrane protein</topology>
    </subcellularLocation>
</comment>
<keyword evidence="7" id="KW-0472">Membrane</keyword>
<dbReference type="InterPro" id="IPR015404">
    <property type="entry name" value="Vps5_C"/>
</dbReference>
<dbReference type="GO" id="GO:0032456">
    <property type="term" value="P:endocytic recycling"/>
    <property type="evidence" value="ECO:0007669"/>
    <property type="project" value="TreeGrafter"/>
</dbReference>
<dbReference type="SMART" id="SM00312">
    <property type="entry name" value="PX"/>
    <property type="match status" value="1"/>
</dbReference>
<dbReference type="Pfam" id="PF00787">
    <property type="entry name" value="PX"/>
    <property type="match status" value="1"/>
</dbReference>
<dbReference type="GO" id="GO:0061709">
    <property type="term" value="P:reticulophagy"/>
    <property type="evidence" value="ECO:0007669"/>
    <property type="project" value="TreeGrafter"/>
</dbReference>
<dbReference type="SUPFAM" id="SSF64268">
    <property type="entry name" value="PX domain"/>
    <property type="match status" value="1"/>
</dbReference>
<evidence type="ECO:0000256" key="10">
    <source>
        <dbReference type="SAM" id="Coils"/>
    </source>
</evidence>
<name>A0A8H7VNS7_9FUNG</name>
<dbReference type="InterPro" id="IPR001683">
    <property type="entry name" value="PX_dom"/>
</dbReference>
<dbReference type="InterPro" id="IPR027267">
    <property type="entry name" value="AH/BAR_dom_sf"/>
</dbReference>
<keyword evidence="14" id="KW-1185">Reference proteome</keyword>
<evidence type="ECO:0000256" key="9">
    <source>
        <dbReference type="ARBA" id="ARBA00041273"/>
    </source>
</evidence>
<feature type="coiled-coil region" evidence="10">
    <location>
        <begin position="321"/>
        <end position="348"/>
    </location>
</feature>
<dbReference type="PROSITE" id="PS50195">
    <property type="entry name" value="PX"/>
    <property type="match status" value="1"/>
</dbReference>
<evidence type="ECO:0000256" key="2">
    <source>
        <dbReference type="ARBA" id="ARBA00004496"/>
    </source>
</evidence>
<feature type="domain" description="PX" evidence="12">
    <location>
        <begin position="161"/>
        <end position="284"/>
    </location>
</feature>
<reference evidence="13 14" key="1">
    <citation type="submission" date="2020-12" db="EMBL/GenBank/DDBJ databases">
        <title>Metabolic potential, ecology and presence of endohyphal bacteria is reflected in genomic diversity of Mucoromycotina.</title>
        <authorList>
            <person name="Muszewska A."/>
            <person name="Okrasinska A."/>
            <person name="Steczkiewicz K."/>
            <person name="Drgas O."/>
            <person name="Orlowska M."/>
            <person name="Perlinska-Lenart U."/>
            <person name="Aleksandrzak-Piekarczyk T."/>
            <person name="Szatraj K."/>
            <person name="Zielenkiewicz U."/>
            <person name="Pilsyk S."/>
            <person name="Malc E."/>
            <person name="Mieczkowski P."/>
            <person name="Kruszewska J.S."/>
            <person name="Biernat P."/>
            <person name="Pawlowska J."/>
        </authorList>
    </citation>
    <scope>NUCLEOTIDE SEQUENCE [LARGE SCALE GENOMIC DNA]</scope>
    <source>
        <strain evidence="13 14">CBS 142.35</strain>
    </source>
</reference>
<accession>A0A8H7VNS7</accession>
<dbReference type="Gene3D" id="3.30.1520.10">
    <property type="entry name" value="Phox-like domain"/>
    <property type="match status" value="1"/>
</dbReference>
<gene>
    <name evidence="13" type="ORF">INT45_011440</name>
</gene>
<dbReference type="Proteomes" id="UP000646827">
    <property type="component" value="Unassembled WGS sequence"/>
</dbReference>
<dbReference type="GO" id="GO:0000407">
    <property type="term" value="C:phagophore assembly site"/>
    <property type="evidence" value="ECO:0007669"/>
    <property type="project" value="TreeGrafter"/>
</dbReference>
<dbReference type="GO" id="GO:0035091">
    <property type="term" value="F:phosphatidylinositol binding"/>
    <property type="evidence" value="ECO:0007669"/>
    <property type="project" value="InterPro"/>
</dbReference>
<dbReference type="Pfam" id="PF09325">
    <property type="entry name" value="Vps5"/>
    <property type="match status" value="1"/>
</dbReference>
<keyword evidence="6" id="KW-0446">Lipid-binding</keyword>
<dbReference type="EMBL" id="JAEPRB010000024">
    <property type="protein sequence ID" value="KAG2225772.1"/>
    <property type="molecule type" value="Genomic_DNA"/>
</dbReference>
<protein>
    <recommendedName>
        <fullName evidence="8">Sorting nexin-4</fullName>
    </recommendedName>
    <alternativeName>
        <fullName evidence="9">Autophagy-related protein 24</fullName>
    </alternativeName>
</protein>
<dbReference type="OrthoDB" id="205639at2759"/>
<comment type="caution">
    <text evidence="13">The sequence shown here is derived from an EMBL/GenBank/DDBJ whole genome shotgun (WGS) entry which is preliminary data.</text>
</comment>
<feature type="compositionally biased region" description="Low complexity" evidence="11">
    <location>
        <begin position="140"/>
        <end position="153"/>
    </location>
</feature>
<feature type="compositionally biased region" description="Low complexity" evidence="11">
    <location>
        <begin position="33"/>
        <end position="46"/>
    </location>
</feature>
<evidence type="ECO:0000313" key="13">
    <source>
        <dbReference type="EMBL" id="KAG2225772.1"/>
    </source>
</evidence>
<dbReference type="GO" id="GO:0034727">
    <property type="term" value="P:piecemeal microautophagy of the nucleus"/>
    <property type="evidence" value="ECO:0007669"/>
    <property type="project" value="TreeGrafter"/>
</dbReference>
<evidence type="ECO:0000256" key="8">
    <source>
        <dbReference type="ARBA" id="ARBA00040748"/>
    </source>
</evidence>
<evidence type="ECO:0000256" key="7">
    <source>
        <dbReference type="ARBA" id="ARBA00023136"/>
    </source>
</evidence>
<dbReference type="GO" id="GO:0015031">
    <property type="term" value="P:protein transport"/>
    <property type="evidence" value="ECO:0007669"/>
    <property type="project" value="TreeGrafter"/>
</dbReference>
<dbReference type="AlphaFoldDB" id="A0A8H7VNS7"/>
<evidence type="ECO:0000259" key="12">
    <source>
        <dbReference type="PROSITE" id="PS50195"/>
    </source>
</evidence>
<evidence type="ECO:0000256" key="6">
    <source>
        <dbReference type="ARBA" id="ARBA00023121"/>
    </source>
</evidence>
<dbReference type="Gene3D" id="1.20.1270.60">
    <property type="entry name" value="Arfaptin homology (AH) domain/BAR domain"/>
    <property type="match status" value="1"/>
</dbReference>
<comment type="similarity">
    <text evidence="3">Belongs to the sorting nexin family.</text>
</comment>
<evidence type="ECO:0000256" key="11">
    <source>
        <dbReference type="SAM" id="MobiDB-lite"/>
    </source>
</evidence>
<feature type="compositionally biased region" description="Polar residues" evidence="11">
    <location>
        <begin position="123"/>
        <end position="132"/>
    </location>
</feature>
<dbReference type="PANTHER" id="PTHR45949:SF2">
    <property type="entry name" value="SORTING NEXIN-4"/>
    <property type="match status" value="1"/>
</dbReference>
<evidence type="ECO:0000313" key="14">
    <source>
        <dbReference type="Proteomes" id="UP000646827"/>
    </source>
</evidence>